<dbReference type="Pfam" id="PF13410">
    <property type="entry name" value="GST_C_2"/>
    <property type="match status" value="1"/>
</dbReference>
<gene>
    <name evidence="2" type="ORF">M2A_2221</name>
</gene>
<keyword evidence="3" id="KW-1185">Reference proteome</keyword>
<dbReference type="Gene3D" id="3.40.30.10">
    <property type="entry name" value="Glutaredoxin"/>
    <property type="match status" value="1"/>
</dbReference>
<evidence type="ECO:0000313" key="3">
    <source>
        <dbReference type="Proteomes" id="UP000028702"/>
    </source>
</evidence>
<dbReference type="InterPro" id="IPR036249">
    <property type="entry name" value="Thioredoxin-like_sf"/>
</dbReference>
<sequence length="336" mass="37702">MAEAAYRIFGAELSPYSVKVRSYFRYKQIPHEWVVRDASTQGEFQKYAKLPLIPLVVTPEDEGLQDSTPILEKMEARYPEPAIQPEDPVLAFISALLEEYADEWGNKHMFHYRWTYEPDQIATAHSIAAMQAPGLDEAQTKAVADMVRERMAGRLYFVGSSPETAPLIEGSMKEAAALLEAHLNGRAYVFGSRPSFADFGLFAQFYEMSLDPTAGAYLKENHPGLLSWSDRMLEPDPKAGKEGGFEAWESLKETLIPFLTREVGARFLPWSTANATALESGAERFEVEIEGGVFSQQPQKYHARSLKALKERYAACPDRGRLDPILNETGCLTYLT</sequence>
<dbReference type="InterPro" id="IPR036282">
    <property type="entry name" value="Glutathione-S-Trfase_C_sf"/>
</dbReference>
<dbReference type="GO" id="GO:0005737">
    <property type="term" value="C:cytoplasm"/>
    <property type="evidence" value="ECO:0007669"/>
    <property type="project" value="TreeGrafter"/>
</dbReference>
<proteinExistence type="predicted"/>
<dbReference type="RefSeq" id="WP_045447219.1">
    <property type="nucleotide sequence ID" value="NZ_BBIO01000011.1"/>
</dbReference>
<evidence type="ECO:0000313" key="2">
    <source>
        <dbReference type="EMBL" id="GAK45722.1"/>
    </source>
</evidence>
<dbReference type="PANTHER" id="PTHR12289">
    <property type="entry name" value="METAXIN RELATED"/>
    <property type="match status" value="1"/>
</dbReference>
<dbReference type="Pfam" id="PF13417">
    <property type="entry name" value="GST_N_3"/>
    <property type="match status" value="1"/>
</dbReference>
<comment type="caution">
    <text evidence="2">The sequence shown here is derived from an EMBL/GenBank/DDBJ whole genome shotgun (WGS) entry which is preliminary data.</text>
</comment>
<dbReference type="Gene3D" id="1.20.1050.10">
    <property type="match status" value="2"/>
</dbReference>
<dbReference type="STRING" id="1333998.M2A_2221"/>
<dbReference type="EMBL" id="BBIO01000011">
    <property type="protein sequence ID" value="GAK45722.1"/>
    <property type="molecule type" value="Genomic_DNA"/>
</dbReference>
<dbReference type="CDD" id="cd00299">
    <property type="entry name" value="GST_C_family"/>
    <property type="match status" value="1"/>
</dbReference>
<dbReference type="SUPFAM" id="SSF47616">
    <property type="entry name" value="GST C-terminal domain-like"/>
    <property type="match status" value="1"/>
</dbReference>
<organism evidence="2 3">
    <name type="scientific">Tepidicaulis marinus</name>
    <dbReference type="NCBI Taxonomy" id="1333998"/>
    <lineage>
        <taxon>Bacteria</taxon>
        <taxon>Pseudomonadati</taxon>
        <taxon>Pseudomonadota</taxon>
        <taxon>Alphaproteobacteria</taxon>
        <taxon>Hyphomicrobiales</taxon>
        <taxon>Parvibaculaceae</taxon>
        <taxon>Tepidicaulis</taxon>
    </lineage>
</organism>
<evidence type="ECO:0000259" key="1">
    <source>
        <dbReference type="Pfam" id="PF13417"/>
    </source>
</evidence>
<dbReference type="eggNOG" id="COG0625">
    <property type="taxonomic scope" value="Bacteria"/>
</dbReference>
<dbReference type="Proteomes" id="UP000028702">
    <property type="component" value="Unassembled WGS sequence"/>
</dbReference>
<feature type="domain" description="GST N-terminal" evidence="1">
    <location>
        <begin position="9"/>
        <end position="81"/>
    </location>
</feature>
<reference evidence="2 3" key="1">
    <citation type="submission" date="2014-07" db="EMBL/GenBank/DDBJ databases">
        <title>Tepidicaulis marinum gen. nov., sp. nov., a novel marine bacterium denitrifying nitrate to nitrous oxide strictly under microaerobic conditions.</title>
        <authorList>
            <person name="Takeuchi M."/>
            <person name="Yamagishi T."/>
            <person name="Kamagata Y."/>
            <person name="Oshima K."/>
            <person name="Hattori M."/>
            <person name="Katayama T."/>
            <person name="Hanada S."/>
            <person name="Tamaki H."/>
            <person name="Marumo K."/>
            <person name="Maeda H."/>
            <person name="Nedachi M."/>
            <person name="Iwasaki W."/>
            <person name="Suwa Y."/>
            <person name="Sakata S."/>
        </authorList>
    </citation>
    <scope>NUCLEOTIDE SEQUENCE [LARGE SCALE GENOMIC DNA]</scope>
    <source>
        <strain evidence="2 3">MA2</strain>
    </source>
</reference>
<protein>
    <submittedName>
        <fullName evidence="2">Conserved protein</fullName>
    </submittedName>
</protein>
<name>A0A081BCF4_9HYPH</name>
<dbReference type="PANTHER" id="PTHR12289:SF67">
    <property type="match status" value="1"/>
</dbReference>
<dbReference type="InterPro" id="IPR004045">
    <property type="entry name" value="Glutathione_S-Trfase_N"/>
</dbReference>
<accession>A0A081BCF4</accession>
<dbReference type="AlphaFoldDB" id="A0A081BCF4"/>
<dbReference type="InterPro" id="IPR050931">
    <property type="entry name" value="Mito_Protein_Transport_Metaxin"/>
</dbReference>
<dbReference type="SUPFAM" id="SSF52833">
    <property type="entry name" value="Thioredoxin-like"/>
    <property type="match status" value="1"/>
</dbReference>
<dbReference type="CDD" id="cd00570">
    <property type="entry name" value="GST_N_family"/>
    <property type="match status" value="1"/>
</dbReference>